<reference evidence="3" key="1">
    <citation type="journal article" date="2010" name="Stand. Genomic Sci.">
        <title>Complete genome sequence of Thermocrinis albus type strain (HI 11/12T).</title>
        <authorList>
            <person name="Wirth R."/>
            <person name="Sikorski J."/>
            <person name="Brambilla E."/>
            <person name="Misra M."/>
            <person name="Lapidus A."/>
            <person name="Copeland A."/>
            <person name="Nolan M."/>
            <person name="Lucas S."/>
            <person name="Chen F."/>
            <person name="Tice H."/>
            <person name="Cheng J.F."/>
            <person name="Han C."/>
            <person name="Detter J.C."/>
            <person name="Tapia R."/>
            <person name="Bruce D."/>
            <person name="Goodwin L."/>
            <person name="Pitluck S."/>
            <person name="Pati A."/>
            <person name="Anderson I."/>
            <person name="Ivanova N."/>
            <person name="Mavromatis K."/>
            <person name="Mikhailova N."/>
            <person name="Chen A."/>
            <person name="Palaniappan K."/>
            <person name="Bilek Y."/>
            <person name="Hader T."/>
            <person name="Land M."/>
            <person name="Hauser L."/>
            <person name="Chang Y.J."/>
            <person name="Jeffries C.D."/>
            <person name="Tindall B.J."/>
            <person name="Rohde M."/>
            <person name="Goker M."/>
            <person name="Bristow J."/>
            <person name="Eisen J.A."/>
            <person name="Markowitz V."/>
            <person name="Hugenholtz P."/>
            <person name="Kyrpides N.C."/>
            <person name="Klenk H.P."/>
        </authorList>
    </citation>
    <scope>NUCLEOTIDE SEQUENCE [LARGE SCALE GENOMIC DNA]</scope>
    <source>
        <strain evidence="3">DSM 14484 / JCM 11386 / HI 11/12</strain>
    </source>
</reference>
<dbReference type="eggNOG" id="ENOG5034APH">
    <property type="taxonomic scope" value="Bacteria"/>
</dbReference>
<organism evidence="2 3">
    <name type="scientific">Thermocrinis albus (strain DSM 14484 / JCM 11386 / HI 11/12)</name>
    <dbReference type="NCBI Taxonomy" id="638303"/>
    <lineage>
        <taxon>Bacteria</taxon>
        <taxon>Pseudomonadati</taxon>
        <taxon>Aquificota</taxon>
        <taxon>Aquificia</taxon>
        <taxon>Aquificales</taxon>
        <taxon>Aquificaceae</taxon>
        <taxon>Thermocrinis</taxon>
    </lineage>
</organism>
<feature type="signal peptide" evidence="1">
    <location>
        <begin position="1"/>
        <end position="20"/>
    </location>
</feature>
<keyword evidence="3" id="KW-1185">Reference proteome</keyword>
<dbReference type="Proteomes" id="UP000002043">
    <property type="component" value="Chromosome"/>
</dbReference>
<proteinExistence type="predicted"/>
<evidence type="ECO:0000256" key="1">
    <source>
        <dbReference type="SAM" id="SignalP"/>
    </source>
</evidence>
<name>D3SMT1_THEAH</name>
<gene>
    <name evidence="2" type="ordered locus">Thal_1432</name>
</gene>
<feature type="chain" id="PRO_5003050579" evidence="1">
    <location>
        <begin position="21"/>
        <end position="186"/>
    </location>
</feature>
<evidence type="ECO:0000313" key="2">
    <source>
        <dbReference type="EMBL" id="ADC90061.1"/>
    </source>
</evidence>
<protein>
    <submittedName>
        <fullName evidence="2">Uncharacterized protein</fullName>
    </submittedName>
</protein>
<dbReference type="RefSeq" id="WP_012992467.1">
    <property type="nucleotide sequence ID" value="NC_013894.1"/>
</dbReference>
<dbReference type="OrthoDB" id="14742at2"/>
<keyword evidence="1" id="KW-0732">Signal</keyword>
<accession>D3SMT1</accession>
<dbReference type="EMBL" id="CP001931">
    <property type="protein sequence ID" value="ADC90061.1"/>
    <property type="molecule type" value="Genomic_DNA"/>
</dbReference>
<dbReference type="KEGG" id="tal:Thal_1432"/>
<evidence type="ECO:0000313" key="3">
    <source>
        <dbReference type="Proteomes" id="UP000002043"/>
    </source>
</evidence>
<dbReference type="STRING" id="638303.Thal_1432"/>
<dbReference type="AlphaFoldDB" id="D3SMT1"/>
<sequence>MVKRVILVFSLFLFFNQAFAEEPRPFGLILGKTTKEEAISILKKEGGEITDSGYRIIKGDIYNPNVEGIDFKGLPIENLNNARFWFFQKILFQIVYTFPLSMSKEEFYVMYKQLASKYGKPSRYVRPYLADGLAVWKFGNVEVRLEAPWVSWNMYVIYTHLPLYKKAEQDDDEVFKRETAKPKRGL</sequence>
<dbReference type="HOGENOM" id="CLU_1453773_0_0_0"/>